<reference evidence="1" key="1">
    <citation type="submission" date="2021-06" db="EMBL/GenBank/DDBJ databases">
        <authorList>
            <person name="Kallberg Y."/>
            <person name="Tangrot J."/>
            <person name="Rosling A."/>
        </authorList>
    </citation>
    <scope>NUCLEOTIDE SEQUENCE</scope>
    <source>
        <strain evidence="1">MA453B</strain>
    </source>
</reference>
<dbReference type="OrthoDB" id="2397850at2759"/>
<feature type="non-terminal residue" evidence="1">
    <location>
        <position position="166"/>
    </location>
</feature>
<evidence type="ECO:0000313" key="2">
    <source>
        <dbReference type="Proteomes" id="UP000789405"/>
    </source>
</evidence>
<gene>
    <name evidence="1" type="ORF">DERYTH_LOCUS27238</name>
</gene>
<dbReference type="AlphaFoldDB" id="A0A9N9KD14"/>
<organism evidence="1 2">
    <name type="scientific">Dentiscutata erythropus</name>
    <dbReference type="NCBI Taxonomy" id="1348616"/>
    <lineage>
        <taxon>Eukaryota</taxon>
        <taxon>Fungi</taxon>
        <taxon>Fungi incertae sedis</taxon>
        <taxon>Mucoromycota</taxon>
        <taxon>Glomeromycotina</taxon>
        <taxon>Glomeromycetes</taxon>
        <taxon>Diversisporales</taxon>
        <taxon>Gigasporaceae</taxon>
        <taxon>Dentiscutata</taxon>
    </lineage>
</organism>
<proteinExistence type="predicted"/>
<name>A0A9N9KD14_9GLOM</name>
<comment type="caution">
    <text evidence="1">The sequence shown here is derived from an EMBL/GenBank/DDBJ whole genome shotgun (WGS) entry which is preliminary data.</text>
</comment>
<keyword evidence="2" id="KW-1185">Reference proteome</keyword>
<evidence type="ECO:0000313" key="1">
    <source>
        <dbReference type="EMBL" id="CAG8822071.1"/>
    </source>
</evidence>
<feature type="non-terminal residue" evidence="1">
    <location>
        <position position="1"/>
    </location>
</feature>
<dbReference type="Proteomes" id="UP000789405">
    <property type="component" value="Unassembled WGS sequence"/>
</dbReference>
<accession>A0A9N9KD14</accession>
<sequence>SSIRKKRKISDKNIEKAIFKKIKQNNCKYTPEFVSMATNLSTIGQISISSTVQCTKEIITFLTGQPSRSCLSPSTLSRWTKEVAKISIQDNIPQFLNRFSSYGILADESTREEKKIFLVCIAYWNENKQEPMLTILNMKDLDRCSASTVSLSVGEAISKNLLNPAQ</sequence>
<dbReference type="EMBL" id="CAJVPY010061581">
    <property type="protein sequence ID" value="CAG8822071.1"/>
    <property type="molecule type" value="Genomic_DNA"/>
</dbReference>
<protein>
    <submittedName>
        <fullName evidence="1">1583_t:CDS:1</fullName>
    </submittedName>
</protein>